<name>A0A9Q3VPF5_9ACTN</name>
<dbReference type="Pfam" id="PF13472">
    <property type="entry name" value="Lipase_GDSL_2"/>
    <property type="match status" value="1"/>
</dbReference>
<feature type="domain" description="SGNH hydrolase-type esterase" evidence="1">
    <location>
        <begin position="5"/>
        <end position="161"/>
    </location>
</feature>
<protein>
    <submittedName>
        <fullName evidence="2">GDSL-type esterase/lipase family protein</fullName>
    </submittedName>
</protein>
<dbReference type="InterPro" id="IPR036514">
    <property type="entry name" value="SGNH_hydro_sf"/>
</dbReference>
<dbReference type="InterPro" id="IPR051532">
    <property type="entry name" value="Ester_Hydrolysis_Enzymes"/>
</dbReference>
<dbReference type="AlphaFoldDB" id="A0A9Q3VPF5"/>
<comment type="caution">
    <text evidence="2">The sequence shown here is derived from an EMBL/GenBank/DDBJ whole genome shotgun (WGS) entry which is preliminary data.</text>
</comment>
<evidence type="ECO:0000259" key="1">
    <source>
        <dbReference type="Pfam" id="PF13472"/>
    </source>
</evidence>
<proteinExistence type="predicted"/>
<reference evidence="2" key="1">
    <citation type="submission" date="2021-12" db="EMBL/GenBank/DDBJ databases">
        <authorList>
            <person name="Lee J.-H."/>
            <person name="Kim S.-B."/>
        </authorList>
    </citation>
    <scope>NUCLEOTIDE SEQUENCE</scope>
    <source>
        <strain evidence="2">NR30</strain>
    </source>
</reference>
<dbReference type="SUPFAM" id="SSF52266">
    <property type="entry name" value="SGNH hydrolase"/>
    <property type="match status" value="1"/>
</dbReference>
<dbReference type="Gene3D" id="3.40.50.1110">
    <property type="entry name" value="SGNH hydrolase"/>
    <property type="match status" value="2"/>
</dbReference>
<organism evidence="2 3">
    <name type="scientific">Streptomyces guryensis</name>
    <dbReference type="NCBI Taxonomy" id="2886947"/>
    <lineage>
        <taxon>Bacteria</taxon>
        <taxon>Bacillati</taxon>
        <taxon>Actinomycetota</taxon>
        <taxon>Actinomycetes</taxon>
        <taxon>Kitasatosporales</taxon>
        <taxon>Streptomycetaceae</taxon>
        <taxon>Streptomyces</taxon>
    </lineage>
</organism>
<gene>
    <name evidence="2" type="ORF">LJ657_15220</name>
</gene>
<dbReference type="EMBL" id="JAJSBI010000006">
    <property type="protein sequence ID" value="MCD9875003.1"/>
    <property type="molecule type" value="Genomic_DNA"/>
</dbReference>
<dbReference type="PANTHER" id="PTHR30383:SF5">
    <property type="entry name" value="SGNH HYDROLASE-TYPE ESTERASE DOMAIN-CONTAINING PROTEIN"/>
    <property type="match status" value="1"/>
</dbReference>
<dbReference type="InterPro" id="IPR013830">
    <property type="entry name" value="SGNH_hydro"/>
</dbReference>
<keyword evidence="3" id="KW-1185">Reference proteome</keyword>
<evidence type="ECO:0000313" key="2">
    <source>
        <dbReference type="EMBL" id="MCD9875003.1"/>
    </source>
</evidence>
<dbReference type="RefSeq" id="WP_232649125.1">
    <property type="nucleotide sequence ID" value="NZ_JAJSBI010000006.1"/>
</dbReference>
<dbReference type="Proteomes" id="UP001108029">
    <property type="component" value="Unassembled WGS sequence"/>
</dbReference>
<dbReference type="SUPFAM" id="SSF48452">
    <property type="entry name" value="TPR-like"/>
    <property type="match status" value="1"/>
</dbReference>
<dbReference type="Gene3D" id="1.25.40.10">
    <property type="entry name" value="Tetratricopeptide repeat domain"/>
    <property type="match status" value="1"/>
</dbReference>
<accession>A0A9Q3VPF5</accession>
<dbReference type="GO" id="GO:0004622">
    <property type="term" value="F:phosphatidylcholine lysophospholipase activity"/>
    <property type="evidence" value="ECO:0007669"/>
    <property type="project" value="TreeGrafter"/>
</dbReference>
<dbReference type="InterPro" id="IPR011990">
    <property type="entry name" value="TPR-like_helical_dom_sf"/>
</dbReference>
<sequence length="651" mass="72585">MRILVLGDSCSAGIGAPQAVYPSVLHARLDEAHRIENHAVPGFTSADAARYFRRKVSRRGWDLVIVYLGNSDGAQSRYKGAYQAWRDRDRLVSHSPSSRPVVRIRQKNTGEFDERDERRTVATTPQDFRRNLESIAREAHRRGSRVVLINPIANTRFPAAMMGPHAPYYKIVGLPARLADELTARSASARTLIDAVRRHEEGDSEKAAALYRQLAIGQGHVPAVARNNLAVLLHQQNAAEEAVELLKELAGTEGASGAVAAYNLSRILDGGGHQDEAHSYAMRAVEGDVHLYRMKKAYRRQIEEMAARPNVEVLDLAELLGSADFVDYCHPTAEAHVILAEALASRLTPTDSAKDSNAGYVCVHPSPDAYFDVAPTLADHFALDFDVARPTVRQAAAEVLQHAREQGPGDFLADEPKWPEPASDLQANIVNTFRYAVGHPAITSLDDLGQWLPEYGWEIGRFPEYYLCRILHDYAKAAEEHPSDGRAAAALHRQLSSAVQRERVLPGIPRTAKSRLRIDTSYARRVLRKVRRQLAESTVLFEDSRAHRIATVRTWYLREAFRFGAHSRSSMLYPACVLEQLVEGVCVALTIALHQKAAEIERSALSLLDDLGRLRDVHEKYTARHAGSWDLTECEDYRTELASLRGLFVRQ</sequence>
<dbReference type="PANTHER" id="PTHR30383">
    <property type="entry name" value="THIOESTERASE 1/PROTEASE 1/LYSOPHOSPHOLIPASE L1"/>
    <property type="match status" value="1"/>
</dbReference>
<evidence type="ECO:0000313" key="3">
    <source>
        <dbReference type="Proteomes" id="UP001108029"/>
    </source>
</evidence>